<evidence type="ECO:0000256" key="7">
    <source>
        <dbReference type="ARBA" id="ARBA00022840"/>
    </source>
</evidence>
<evidence type="ECO:0000256" key="1">
    <source>
        <dbReference type="ARBA" id="ARBA00000085"/>
    </source>
</evidence>
<feature type="domain" description="Histidine kinase" evidence="10">
    <location>
        <begin position="313"/>
        <end position="520"/>
    </location>
</feature>
<dbReference type="InterPro" id="IPR003594">
    <property type="entry name" value="HATPase_dom"/>
</dbReference>
<evidence type="ECO:0000313" key="11">
    <source>
        <dbReference type="EMBL" id="MFD2111551.1"/>
    </source>
</evidence>
<dbReference type="Pfam" id="PF00512">
    <property type="entry name" value="HisKA"/>
    <property type="match status" value="1"/>
</dbReference>
<keyword evidence="9" id="KW-1133">Transmembrane helix</keyword>
<dbReference type="EC" id="2.7.13.3" evidence="2"/>
<dbReference type="EMBL" id="JBHUHX010000015">
    <property type="protein sequence ID" value="MFD2111551.1"/>
    <property type="molecule type" value="Genomic_DNA"/>
</dbReference>
<keyword evidence="6 11" id="KW-0418">Kinase</keyword>
<evidence type="ECO:0000256" key="4">
    <source>
        <dbReference type="ARBA" id="ARBA00022679"/>
    </source>
</evidence>
<dbReference type="SUPFAM" id="SSF55874">
    <property type="entry name" value="ATPase domain of HSP90 chaperone/DNA topoisomerase II/histidine kinase"/>
    <property type="match status" value="1"/>
</dbReference>
<evidence type="ECO:0000256" key="5">
    <source>
        <dbReference type="ARBA" id="ARBA00022741"/>
    </source>
</evidence>
<dbReference type="InterPro" id="IPR003661">
    <property type="entry name" value="HisK_dim/P_dom"/>
</dbReference>
<keyword evidence="3" id="KW-0597">Phosphoprotein</keyword>
<comment type="catalytic activity">
    <reaction evidence="1">
        <text>ATP + protein L-histidine = ADP + protein N-phospho-L-histidine.</text>
        <dbReference type="EC" id="2.7.13.3"/>
    </reaction>
</comment>
<dbReference type="Gene3D" id="3.30.565.10">
    <property type="entry name" value="Histidine kinase-like ATPase, C-terminal domain"/>
    <property type="match status" value="1"/>
</dbReference>
<dbReference type="SMART" id="SM00388">
    <property type="entry name" value="HisKA"/>
    <property type="match status" value="1"/>
</dbReference>
<keyword evidence="9" id="KW-0812">Transmembrane</keyword>
<keyword evidence="8" id="KW-0902">Two-component regulatory system</keyword>
<dbReference type="RefSeq" id="WP_386025079.1">
    <property type="nucleotide sequence ID" value="NZ_JBHUHX010000015.1"/>
</dbReference>
<evidence type="ECO:0000256" key="8">
    <source>
        <dbReference type="ARBA" id="ARBA00023012"/>
    </source>
</evidence>
<dbReference type="SUPFAM" id="SSF47384">
    <property type="entry name" value="Homodimeric domain of signal transducing histidine kinase"/>
    <property type="match status" value="1"/>
</dbReference>
<dbReference type="InterPro" id="IPR004358">
    <property type="entry name" value="Sig_transdc_His_kin-like_C"/>
</dbReference>
<sequence length="523" mass="57509">MDVKGGSGRLPPLWLGHLLVFGLLFALVLTWFFVQTRQAQRLFLEDASEHARLLTDAVILHARGALMAEEMTESLLTRSLANSARFVAYLDAIAPFRAEELSAFAAEAGLSVIRIVRAAESVQGPPDWRPNQPLDCSRLDQLILMRSTHTLLYGLGNADGNGCILVGMDSRDSEALEAAVGLPKALESVAALPGVVTVRLEGQPRTRTTQPLECSLPQVSIRQFANGLTVAQARASVAGARLLLELDAGPLIKMRERLWLEFLAFMAALLLAGGTGTLILLRHQRAHERQRLDYERRLYRQREEAALGRAAAAIAHEIRNPLNAMAMGLQRLQLEADELDPEHRRLVELVAQAVRRTNGSVTGLLDYARPVRPRSERIALDRLVADRLSLYRQRLDDSGIRLEASLRPETWISADPDLLTQVLDNLLRNALEAQPRGGDIQARVERDGDQARLIVANPGLELEAAEVERILEPWFTTKAEGTGLGLAISQRIVAAHGGRLEIRVPTPGRLSLSVTMPIRGATD</sequence>
<keyword evidence="5" id="KW-0547">Nucleotide-binding</keyword>
<feature type="transmembrane region" description="Helical" evidence="9">
    <location>
        <begin position="258"/>
        <end position="281"/>
    </location>
</feature>
<dbReference type="InterPro" id="IPR005467">
    <property type="entry name" value="His_kinase_dom"/>
</dbReference>
<keyword evidence="4" id="KW-0808">Transferase</keyword>
<evidence type="ECO:0000313" key="12">
    <source>
        <dbReference type="Proteomes" id="UP001597337"/>
    </source>
</evidence>
<evidence type="ECO:0000256" key="2">
    <source>
        <dbReference type="ARBA" id="ARBA00012438"/>
    </source>
</evidence>
<feature type="transmembrane region" description="Helical" evidence="9">
    <location>
        <begin position="12"/>
        <end position="34"/>
    </location>
</feature>
<dbReference type="Proteomes" id="UP001597337">
    <property type="component" value="Unassembled WGS sequence"/>
</dbReference>
<keyword evidence="9" id="KW-0472">Membrane</keyword>
<name>A0ABW4Y944_9GAMM</name>
<dbReference type="PROSITE" id="PS50109">
    <property type="entry name" value="HIS_KIN"/>
    <property type="match status" value="1"/>
</dbReference>
<comment type="caution">
    <text evidence="11">The sequence shown here is derived from an EMBL/GenBank/DDBJ whole genome shotgun (WGS) entry which is preliminary data.</text>
</comment>
<evidence type="ECO:0000256" key="6">
    <source>
        <dbReference type="ARBA" id="ARBA00022777"/>
    </source>
</evidence>
<evidence type="ECO:0000256" key="9">
    <source>
        <dbReference type="SAM" id="Phobius"/>
    </source>
</evidence>
<evidence type="ECO:0000259" key="10">
    <source>
        <dbReference type="PROSITE" id="PS50109"/>
    </source>
</evidence>
<reference evidence="12" key="1">
    <citation type="journal article" date="2019" name="Int. J. Syst. Evol. Microbiol.">
        <title>The Global Catalogue of Microorganisms (GCM) 10K type strain sequencing project: providing services to taxonomists for standard genome sequencing and annotation.</title>
        <authorList>
            <consortium name="The Broad Institute Genomics Platform"/>
            <consortium name="The Broad Institute Genome Sequencing Center for Infectious Disease"/>
            <person name="Wu L."/>
            <person name="Ma J."/>
        </authorList>
    </citation>
    <scope>NUCLEOTIDE SEQUENCE [LARGE SCALE GENOMIC DNA]</scope>
    <source>
        <strain evidence="12">KACC 12597</strain>
    </source>
</reference>
<dbReference type="PANTHER" id="PTHR43065:SF10">
    <property type="entry name" value="PEROXIDE STRESS-ACTIVATED HISTIDINE KINASE MAK3"/>
    <property type="match status" value="1"/>
</dbReference>
<dbReference type="PRINTS" id="PR00344">
    <property type="entry name" value="BCTRLSENSOR"/>
</dbReference>
<gene>
    <name evidence="11" type="ORF">ACFSJC_06840</name>
</gene>
<evidence type="ECO:0000256" key="3">
    <source>
        <dbReference type="ARBA" id="ARBA00022553"/>
    </source>
</evidence>
<protein>
    <recommendedName>
        <fullName evidence="2">histidine kinase</fullName>
        <ecNumber evidence="2">2.7.13.3</ecNumber>
    </recommendedName>
</protein>
<dbReference type="Gene3D" id="1.10.287.130">
    <property type="match status" value="1"/>
</dbReference>
<organism evidence="11 12">
    <name type="scientific">Thiorhodococcus fuscus</name>
    <dbReference type="NCBI Taxonomy" id="527200"/>
    <lineage>
        <taxon>Bacteria</taxon>
        <taxon>Pseudomonadati</taxon>
        <taxon>Pseudomonadota</taxon>
        <taxon>Gammaproteobacteria</taxon>
        <taxon>Chromatiales</taxon>
        <taxon>Chromatiaceae</taxon>
        <taxon>Thiorhodococcus</taxon>
    </lineage>
</organism>
<accession>A0ABW4Y944</accession>
<dbReference type="CDD" id="cd00082">
    <property type="entry name" value="HisKA"/>
    <property type="match status" value="1"/>
</dbReference>
<dbReference type="SMART" id="SM00387">
    <property type="entry name" value="HATPase_c"/>
    <property type="match status" value="1"/>
</dbReference>
<keyword evidence="7" id="KW-0067">ATP-binding</keyword>
<dbReference type="InterPro" id="IPR036097">
    <property type="entry name" value="HisK_dim/P_sf"/>
</dbReference>
<keyword evidence="12" id="KW-1185">Reference proteome</keyword>
<dbReference type="PANTHER" id="PTHR43065">
    <property type="entry name" value="SENSOR HISTIDINE KINASE"/>
    <property type="match status" value="1"/>
</dbReference>
<proteinExistence type="predicted"/>
<dbReference type="GO" id="GO:0016301">
    <property type="term" value="F:kinase activity"/>
    <property type="evidence" value="ECO:0007669"/>
    <property type="project" value="UniProtKB-KW"/>
</dbReference>
<dbReference type="InterPro" id="IPR036890">
    <property type="entry name" value="HATPase_C_sf"/>
</dbReference>
<dbReference type="Pfam" id="PF02518">
    <property type="entry name" value="HATPase_c"/>
    <property type="match status" value="1"/>
</dbReference>
<dbReference type="CDD" id="cd00075">
    <property type="entry name" value="HATPase"/>
    <property type="match status" value="1"/>
</dbReference>